<name>A0AAU7P9J9_9XANT</name>
<dbReference type="GO" id="GO:0003824">
    <property type="term" value="F:catalytic activity"/>
    <property type="evidence" value="ECO:0007669"/>
    <property type="project" value="InterPro"/>
</dbReference>
<accession>A0AAU7P9J9</accession>
<reference evidence="1" key="1">
    <citation type="submission" date="2024-02" db="EMBL/GenBank/DDBJ databases">
        <title>Complete genome sequence of Xanthomonas sp. 10-10.</title>
        <authorList>
            <person name="Biessy A."/>
            <person name="Ciotola M."/>
            <person name="Cadieux M."/>
            <person name="Soufiane B."/>
            <person name="Laforest M."/>
            <person name="Filion M."/>
        </authorList>
    </citation>
    <scope>NUCLEOTIDE SEQUENCE</scope>
    <source>
        <strain evidence="1">10-10</strain>
    </source>
</reference>
<organism evidence="1">
    <name type="scientific">Xanthomonas sp. 10-10</name>
    <dbReference type="NCBI Taxonomy" id="3115848"/>
    <lineage>
        <taxon>Bacteria</taxon>
        <taxon>Pseudomonadati</taxon>
        <taxon>Pseudomonadota</taxon>
        <taxon>Gammaproteobacteria</taxon>
        <taxon>Lysobacterales</taxon>
        <taxon>Lysobacteraceae</taxon>
        <taxon>Xanthomonas</taxon>
    </lineage>
</organism>
<sequence>MSTLENSKSLLQRLATDDEFRASMEKDPIAAFAEYGFKIEKSEAPIHVDIPSKEDINAGLDEMAKRIEDTCGFDVFRR</sequence>
<dbReference type="AlphaFoldDB" id="A0AAU7P9J9"/>
<proteinExistence type="predicted"/>
<protein>
    <submittedName>
        <fullName evidence="1">NHLP-related RiPP peptide</fullName>
    </submittedName>
</protein>
<dbReference type="SUPFAM" id="SSF56209">
    <property type="entry name" value="Nitrile hydratase alpha chain"/>
    <property type="match status" value="1"/>
</dbReference>
<dbReference type="InterPro" id="IPR036648">
    <property type="entry name" value="CN_Hdrase_a/SCN_Hdrase_g_sf"/>
</dbReference>
<dbReference type="NCBIfam" id="TIGR04509">
    <property type="entry name" value="mod_pep_NH_fam"/>
    <property type="match status" value="1"/>
</dbReference>
<dbReference type="InterPro" id="IPR030976">
    <property type="entry name" value="Mod_pep_NH_fam"/>
</dbReference>
<dbReference type="EMBL" id="CP144460">
    <property type="protein sequence ID" value="XBS38296.1"/>
    <property type="molecule type" value="Genomic_DNA"/>
</dbReference>
<evidence type="ECO:0000313" key="1">
    <source>
        <dbReference type="EMBL" id="XBS38296.1"/>
    </source>
</evidence>
<dbReference type="GO" id="GO:0046914">
    <property type="term" value="F:transition metal ion binding"/>
    <property type="evidence" value="ECO:0007669"/>
    <property type="project" value="InterPro"/>
</dbReference>
<gene>
    <name evidence="1" type="ORF">VZ068_01765</name>
</gene>
<dbReference type="RefSeq" id="WP_259168546.1">
    <property type="nucleotide sequence ID" value="NZ_CP144460.1"/>
</dbReference>